<dbReference type="GO" id="GO:0000160">
    <property type="term" value="P:phosphorelay signal transduction system"/>
    <property type="evidence" value="ECO:0007669"/>
    <property type="project" value="InterPro"/>
</dbReference>
<dbReference type="InterPro" id="IPR058245">
    <property type="entry name" value="NreC/VraR/RcsB-like_REC"/>
</dbReference>
<dbReference type="GO" id="GO:0003677">
    <property type="term" value="F:DNA binding"/>
    <property type="evidence" value="ECO:0007669"/>
    <property type="project" value="UniProtKB-KW"/>
</dbReference>
<dbReference type="RefSeq" id="WP_163287825.1">
    <property type="nucleotide sequence ID" value="NZ_JAAGWY010000001.1"/>
</dbReference>
<dbReference type="CDD" id="cd06170">
    <property type="entry name" value="LuxR_C_like"/>
    <property type="match status" value="1"/>
</dbReference>
<sequence>MADPIRVAIVDDQPLFASGMRMLIEAQPDLECVGTASDGRESVTLFERVRPDIVLMDLRMPVLNGIEATKLILNGRKPEDSPRVIVLTTIQRDEAVYSALRAGASAFLTKDATPADVLATIRGTHRGQPTATEVAALGLVREFSAAHPGRPGSLHERLSPRECEVMLAVADGCTNSQIAARAQLSEATVKTHVRSVLSKLNLRSRVHIVIYAYEYGLVAGQKQSARRGL</sequence>
<feature type="modified residue" description="4-aspartylphosphate" evidence="5">
    <location>
        <position position="57"/>
    </location>
</feature>
<dbReference type="PROSITE" id="PS50043">
    <property type="entry name" value="HTH_LUXR_2"/>
    <property type="match status" value="1"/>
</dbReference>
<dbReference type="SUPFAM" id="SSF46894">
    <property type="entry name" value="C-terminal effector domain of the bipartite response regulators"/>
    <property type="match status" value="1"/>
</dbReference>
<organism evidence="8 9">
    <name type="scientific">Leifsonia tongyongensis</name>
    <dbReference type="NCBI Taxonomy" id="1268043"/>
    <lineage>
        <taxon>Bacteria</taxon>
        <taxon>Bacillati</taxon>
        <taxon>Actinomycetota</taxon>
        <taxon>Actinomycetes</taxon>
        <taxon>Micrococcales</taxon>
        <taxon>Microbacteriaceae</taxon>
        <taxon>Leifsonia</taxon>
    </lineage>
</organism>
<accession>A0A6L9XTV9</accession>
<keyword evidence="9" id="KW-1185">Reference proteome</keyword>
<evidence type="ECO:0000256" key="5">
    <source>
        <dbReference type="PROSITE-ProRule" id="PRU00169"/>
    </source>
</evidence>
<dbReference type="CDD" id="cd17535">
    <property type="entry name" value="REC_NarL-like"/>
    <property type="match status" value="1"/>
</dbReference>
<keyword evidence="1 5" id="KW-0597">Phosphoprotein</keyword>
<gene>
    <name evidence="8" type="ORF">G3T36_02470</name>
</gene>
<dbReference type="SMART" id="SM00448">
    <property type="entry name" value="REC"/>
    <property type="match status" value="1"/>
</dbReference>
<feature type="domain" description="Response regulatory" evidence="7">
    <location>
        <begin position="6"/>
        <end position="125"/>
    </location>
</feature>
<comment type="caution">
    <text evidence="8">The sequence shown here is derived from an EMBL/GenBank/DDBJ whole genome shotgun (WGS) entry which is preliminary data.</text>
</comment>
<dbReference type="InterPro" id="IPR011006">
    <property type="entry name" value="CheY-like_superfamily"/>
</dbReference>
<dbReference type="SMART" id="SM00421">
    <property type="entry name" value="HTH_LUXR"/>
    <property type="match status" value="1"/>
</dbReference>
<evidence type="ECO:0000259" key="6">
    <source>
        <dbReference type="PROSITE" id="PS50043"/>
    </source>
</evidence>
<dbReference type="InterPro" id="IPR001789">
    <property type="entry name" value="Sig_transdc_resp-reg_receiver"/>
</dbReference>
<keyword evidence="4" id="KW-0804">Transcription</keyword>
<dbReference type="Pfam" id="PF00072">
    <property type="entry name" value="Response_reg"/>
    <property type="match status" value="1"/>
</dbReference>
<dbReference type="PRINTS" id="PR00038">
    <property type="entry name" value="HTHLUXR"/>
</dbReference>
<dbReference type="EMBL" id="JAAGWY010000001">
    <property type="protein sequence ID" value="NEN04725.1"/>
    <property type="molecule type" value="Genomic_DNA"/>
</dbReference>
<dbReference type="InterPro" id="IPR016032">
    <property type="entry name" value="Sig_transdc_resp-reg_C-effctor"/>
</dbReference>
<evidence type="ECO:0000256" key="1">
    <source>
        <dbReference type="ARBA" id="ARBA00022553"/>
    </source>
</evidence>
<dbReference type="InterPro" id="IPR000792">
    <property type="entry name" value="Tscrpt_reg_LuxR_C"/>
</dbReference>
<evidence type="ECO:0000256" key="3">
    <source>
        <dbReference type="ARBA" id="ARBA00023125"/>
    </source>
</evidence>
<dbReference type="Gene3D" id="3.40.50.2300">
    <property type="match status" value="1"/>
</dbReference>
<evidence type="ECO:0000259" key="7">
    <source>
        <dbReference type="PROSITE" id="PS50110"/>
    </source>
</evidence>
<name>A0A6L9XTV9_9MICO</name>
<dbReference type="Proteomes" id="UP000474967">
    <property type="component" value="Unassembled WGS sequence"/>
</dbReference>
<keyword evidence="2" id="KW-0805">Transcription regulation</keyword>
<dbReference type="PROSITE" id="PS50110">
    <property type="entry name" value="RESPONSE_REGULATORY"/>
    <property type="match status" value="1"/>
</dbReference>
<dbReference type="Pfam" id="PF00196">
    <property type="entry name" value="GerE"/>
    <property type="match status" value="1"/>
</dbReference>
<evidence type="ECO:0000256" key="2">
    <source>
        <dbReference type="ARBA" id="ARBA00023015"/>
    </source>
</evidence>
<evidence type="ECO:0000313" key="9">
    <source>
        <dbReference type="Proteomes" id="UP000474967"/>
    </source>
</evidence>
<dbReference type="InterPro" id="IPR039420">
    <property type="entry name" value="WalR-like"/>
</dbReference>
<proteinExistence type="predicted"/>
<dbReference type="SUPFAM" id="SSF52172">
    <property type="entry name" value="CheY-like"/>
    <property type="match status" value="1"/>
</dbReference>
<dbReference type="PANTHER" id="PTHR43214:SF24">
    <property type="entry name" value="TRANSCRIPTIONAL REGULATORY PROTEIN NARL-RELATED"/>
    <property type="match status" value="1"/>
</dbReference>
<dbReference type="PANTHER" id="PTHR43214">
    <property type="entry name" value="TWO-COMPONENT RESPONSE REGULATOR"/>
    <property type="match status" value="1"/>
</dbReference>
<dbReference type="GO" id="GO:0006355">
    <property type="term" value="P:regulation of DNA-templated transcription"/>
    <property type="evidence" value="ECO:0007669"/>
    <property type="project" value="InterPro"/>
</dbReference>
<dbReference type="AlphaFoldDB" id="A0A6L9XTV9"/>
<evidence type="ECO:0000256" key="4">
    <source>
        <dbReference type="ARBA" id="ARBA00023163"/>
    </source>
</evidence>
<reference evidence="8 9" key="1">
    <citation type="journal article" date="2014" name="J. Microbiol.">
        <title>Diaminobutyricibacter tongyongensis gen. nov., sp. nov. and Homoserinibacter gongjuensis gen. nov., sp. nov. belong to the family Microbacteriaceae.</title>
        <authorList>
            <person name="Kim S.J."/>
            <person name="Ahn J.H."/>
            <person name="Weon H.Y."/>
            <person name="Hamada M."/>
            <person name="Suzuki K."/>
            <person name="Kwon S.W."/>
        </authorList>
    </citation>
    <scope>NUCLEOTIDE SEQUENCE [LARGE SCALE GENOMIC DNA]</scope>
    <source>
        <strain evidence="8 9">NBRC 108724</strain>
    </source>
</reference>
<protein>
    <submittedName>
        <fullName evidence="8">Response regulator transcription factor</fullName>
    </submittedName>
</protein>
<evidence type="ECO:0000313" key="8">
    <source>
        <dbReference type="EMBL" id="NEN04725.1"/>
    </source>
</evidence>
<keyword evidence="3" id="KW-0238">DNA-binding</keyword>
<feature type="domain" description="HTH luxR-type" evidence="6">
    <location>
        <begin position="151"/>
        <end position="216"/>
    </location>
</feature>